<organism evidence="1 2">
    <name type="scientific">Cellulomonas chitinilytica</name>
    <dbReference type="NCBI Taxonomy" id="398759"/>
    <lineage>
        <taxon>Bacteria</taxon>
        <taxon>Bacillati</taxon>
        <taxon>Actinomycetota</taxon>
        <taxon>Actinomycetes</taxon>
        <taxon>Micrococcales</taxon>
        <taxon>Cellulomonadaceae</taxon>
        <taxon>Cellulomonas</taxon>
    </lineage>
</organism>
<dbReference type="AlphaFoldDB" id="A0A919P394"/>
<evidence type="ECO:0000313" key="1">
    <source>
        <dbReference type="EMBL" id="GIG20629.1"/>
    </source>
</evidence>
<evidence type="ECO:0000313" key="2">
    <source>
        <dbReference type="Proteomes" id="UP000632740"/>
    </source>
</evidence>
<accession>A0A919P394</accession>
<gene>
    <name evidence="1" type="ORF">Cch01nite_13530</name>
</gene>
<dbReference type="RefSeq" id="WP_203750338.1">
    <property type="nucleotide sequence ID" value="NZ_BONK01000004.1"/>
</dbReference>
<sequence>MGWGATLLPLSGMGDAWEWLAECAVDPLPEAPPPPGAPVGAADVLRLLRAAGLSGSTSPLVDDALDHLRRDDAEDGDEDDAWGETALTCVFLIDHTEPGEYHRPPERLDPGTPVVAIGLDKPHPHAALRAAAALVPVWGPTVAMEDSGCRSIVVDGPIGDLAAATDRWLDH</sequence>
<name>A0A919P394_9CELL</name>
<protein>
    <submittedName>
        <fullName evidence="1">Uncharacterized protein</fullName>
    </submittedName>
</protein>
<dbReference type="EMBL" id="BONK01000004">
    <property type="protein sequence ID" value="GIG20629.1"/>
    <property type="molecule type" value="Genomic_DNA"/>
</dbReference>
<dbReference type="Proteomes" id="UP000632740">
    <property type="component" value="Unassembled WGS sequence"/>
</dbReference>
<reference evidence="1" key="1">
    <citation type="submission" date="2021-01" db="EMBL/GenBank/DDBJ databases">
        <title>Whole genome shotgun sequence of Cellulomonas chitinilytica NBRC 110799.</title>
        <authorList>
            <person name="Komaki H."/>
            <person name="Tamura T."/>
        </authorList>
    </citation>
    <scope>NUCLEOTIDE SEQUENCE</scope>
    <source>
        <strain evidence="1">NBRC 110799</strain>
    </source>
</reference>
<comment type="caution">
    <text evidence="1">The sequence shown here is derived from an EMBL/GenBank/DDBJ whole genome shotgun (WGS) entry which is preliminary data.</text>
</comment>
<proteinExistence type="predicted"/>
<keyword evidence="2" id="KW-1185">Reference proteome</keyword>